<dbReference type="AlphaFoldDB" id="A0A3M7PLG8"/>
<gene>
    <name evidence="1" type="ORF">BpHYR1_007075</name>
</gene>
<dbReference type="EMBL" id="REGN01010032">
    <property type="protein sequence ID" value="RMZ99823.1"/>
    <property type="molecule type" value="Genomic_DNA"/>
</dbReference>
<keyword evidence="2" id="KW-1185">Reference proteome</keyword>
<sequence length="72" mass="8501">MPKNMNLSDSFFLNRDEPFEKSHGLQSKYASKLFFKINNLELIKASIMSYRKYLFFNVALKAQEFKVGRMKA</sequence>
<organism evidence="1 2">
    <name type="scientific">Brachionus plicatilis</name>
    <name type="common">Marine rotifer</name>
    <name type="synonym">Brachionus muelleri</name>
    <dbReference type="NCBI Taxonomy" id="10195"/>
    <lineage>
        <taxon>Eukaryota</taxon>
        <taxon>Metazoa</taxon>
        <taxon>Spiralia</taxon>
        <taxon>Gnathifera</taxon>
        <taxon>Rotifera</taxon>
        <taxon>Eurotatoria</taxon>
        <taxon>Monogononta</taxon>
        <taxon>Pseudotrocha</taxon>
        <taxon>Ploima</taxon>
        <taxon>Brachionidae</taxon>
        <taxon>Brachionus</taxon>
    </lineage>
</organism>
<reference evidence="1 2" key="1">
    <citation type="journal article" date="2018" name="Sci. Rep.">
        <title>Genomic signatures of local adaptation to the degree of environmental predictability in rotifers.</title>
        <authorList>
            <person name="Franch-Gras L."/>
            <person name="Hahn C."/>
            <person name="Garcia-Roger E.M."/>
            <person name="Carmona M.J."/>
            <person name="Serra M."/>
            <person name="Gomez A."/>
        </authorList>
    </citation>
    <scope>NUCLEOTIDE SEQUENCE [LARGE SCALE GENOMIC DNA]</scope>
    <source>
        <strain evidence="1">HYR1</strain>
    </source>
</reference>
<proteinExistence type="predicted"/>
<name>A0A3M7PLG8_BRAPC</name>
<evidence type="ECO:0000313" key="2">
    <source>
        <dbReference type="Proteomes" id="UP000276133"/>
    </source>
</evidence>
<accession>A0A3M7PLG8</accession>
<dbReference type="Proteomes" id="UP000276133">
    <property type="component" value="Unassembled WGS sequence"/>
</dbReference>
<evidence type="ECO:0000313" key="1">
    <source>
        <dbReference type="EMBL" id="RMZ99823.1"/>
    </source>
</evidence>
<comment type="caution">
    <text evidence="1">The sequence shown here is derived from an EMBL/GenBank/DDBJ whole genome shotgun (WGS) entry which is preliminary data.</text>
</comment>
<protein>
    <submittedName>
        <fullName evidence="1">Uncharacterized protein</fullName>
    </submittedName>
</protein>